<dbReference type="Proteomes" id="UP000474175">
    <property type="component" value="Unassembled WGS sequence"/>
</dbReference>
<dbReference type="NCBIfam" id="TIGR04183">
    <property type="entry name" value="Por_Secre_tail"/>
    <property type="match status" value="1"/>
</dbReference>
<feature type="domain" description="BACON" evidence="4">
    <location>
        <begin position="526"/>
        <end position="610"/>
    </location>
</feature>
<keyword evidence="6" id="KW-1185">Reference proteome</keyword>
<reference evidence="5 6" key="1">
    <citation type="submission" date="2020-02" db="EMBL/GenBank/DDBJ databases">
        <title>Draft genome sequence of two Spirosoma agri KCTC 52727 and Spirosoma terrae KCTC 52035.</title>
        <authorList>
            <person name="Rojas J."/>
            <person name="Ambika Manirajan B."/>
            <person name="Suarez C."/>
            <person name="Ratering S."/>
            <person name="Schnell S."/>
        </authorList>
    </citation>
    <scope>NUCLEOTIDE SEQUENCE [LARGE SCALE GENOMIC DNA]</scope>
    <source>
        <strain evidence="5 6">KCTC 52035</strain>
    </source>
</reference>
<evidence type="ECO:0000256" key="1">
    <source>
        <dbReference type="SAM" id="SignalP"/>
    </source>
</evidence>
<dbReference type="Pfam" id="PF13004">
    <property type="entry name" value="BACON"/>
    <property type="match status" value="1"/>
</dbReference>
<keyword evidence="1" id="KW-0732">Signal</keyword>
<evidence type="ECO:0000259" key="2">
    <source>
        <dbReference type="Pfam" id="PF13004"/>
    </source>
</evidence>
<dbReference type="RefSeq" id="WP_163950982.1">
    <property type="nucleotide sequence ID" value="NZ_JAAFZH010000007.1"/>
</dbReference>
<organism evidence="5 6">
    <name type="scientific">Spirosoma terrae</name>
    <dbReference type="NCBI Taxonomy" id="1968276"/>
    <lineage>
        <taxon>Bacteria</taxon>
        <taxon>Pseudomonadati</taxon>
        <taxon>Bacteroidota</taxon>
        <taxon>Cytophagia</taxon>
        <taxon>Cytophagales</taxon>
        <taxon>Cytophagaceae</taxon>
        <taxon>Spirosoma</taxon>
    </lineage>
</organism>
<comment type="caution">
    <text evidence="5">The sequence shown here is derived from an EMBL/GenBank/DDBJ whole genome shotgun (WGS) entry which is preliminary data.</text>
</comment>
<feature type="domain" description="BACON" evidence="2">
    <location>
        <begin position="640"/>
        <end position="696"/>
    </location>
</feature>
<feature type="signal peptide" evidence="1">
    <location>
        <begin position="1"/>
        <end position="26"/>
    </location>
</feature>
<protein>
    <submittedName>
        <fullName evidence="5">T9SS type A sorting domain-containing protein</fullName>
    </submittedName>
</protein>
<evidence type="ECO:0000259" key="3">
    <source>
        <dbReference type="Pfam" id="PF18962"/>
    </source>
</evidence>
<proteinExistence type="predicted"/>
<dbReference type="InterPro" id="IPR024361">
    <property type="entry name" value="BACON"/>
</dbReference>
<dbReference type="Pfam" id="PF19190">
    <property type="entry name" value="BACON_2"/>
    <property type="match status" value="2"/>
</dbReference>
<evidence type="ECO:0000313" key="6">
    <source>
        <dbReference type="Proteomes" id="UP000474175"/>
    </source>
</evidence>
<feature type="domain" description="BACON" evidence="4">
    <location>
        <begin position="437"/>
        <end position="522"/>
    </location>
</feature>
<dbReference type="EMBL" id="JAAFZH010000007">
    <property type="protein sequence ID" value="NDU96572.1"/>
    <property type="molecule type" value="Genomic_DNA"/>
</dbReference>
<dbReference type="InterPro" id="IPR026444">
    <property type="entry name" value="Secre_tail"/>
</dbReference>
<name>A0A6L9LAZ7_9BACT</name>
<dbReference type="Pfam" id="PF18962">
    <property type="entry name" value="Por_Secre_tail"/>
    <property type="match status" value="1"/>
</dbReference>
<evidence type="ECO:0000313" key="5">
    <source>
        <dbReference type="EMBL" id="NDU96572.1"/>
    </source>
</evidence>
<feature type="domain" description="Secretion system C-terminal sorting" evidence="3">
    <location>
        <begin position="714"/>
        <end position="782"/>
    </location>
</feature>
<dbReference type="Gene3D" id="2.60.40.10">
    <property type="entry name" value="Immunoglobulins"/>
    <property type="match status" value="3"/>
</dbReference>
<accession>A0A6L9LAZ7</accession>
<dbReference type="InterPro" id="IPR013783">
    <property type="entry name" value="Ig-like_fold"/>
</dbReference>
<dbReference type="AlphaFoldDB" id="A0A6L9LAZ7"/>
<dbReference type="CDD" id="cd14948">
    <property type="entry name" value="BACON"/>
    <property type="match status" value="3"/>
</dbReference>
<gene>
    <name evidence="5" type="ORF">GK108_16950</name>
</gene>
<feature type="chain" id="PRO_5026961197" evidence="1">
    <location>
        <begin position="27"/>
        <end position="785"/>
    </location>
</feature>
<evidence type="ECO:0000259" key="4">
    <source>
        <dbReference type="Pfam" id="PF19190"/>
    </source>
</evidence>
<sequence>MKIVNVSTSVCLYVVYFLFGVAAAQGQTETFNYKKSISGQLTTLMAYTDKVDLTTGQVTISGGDSQQPTTPFTFIWGDNTSTNGFFPQTHTYATTKSNYLAKVVANYPDNKRDTVDVLVGFTKPVITPIAIDPKLRVYIPSSPLKLSAHHYSPPSTLSAFTDDFFTGRFSRSDLEYILSVIGTVEYDFVNNNTYQFDGKFEQFVLRDANAGGGYSLWFTDPVAFGAGDALISNTDFSSMAHEMGHNITLNTPAQFIYGGKIDGNANAIFSETLAQIFQHAAGYELVNRAGSYGFDAEIVFSLQKSFVSSFGVLKRFHQQYVADGKRFFSWNDPATSGDEALPTFMTIAYKFCEYAEQQNLGYRLPTKRLMAFLQRFNADWQKRYNQYTNNPTADAFRATLMVAALSHAFQKDLRADFRALNFPISDEDFAYLNPDLLSLSANQITVNAVSAAPISVTVTSTSSWTAVSSQPWLTLDAGMGTGNRVITLTASDNQSLSSRSATVAVSSPSFINQIITVNQAGAQPTLGVSVTALTVDATSVNSLSVNVTSNTSWSVTSSQPWLTVDKSLGTGNQTVAVTVSPNASVTSRTAILTFLASGVTSKTLVITQAGATLSLTVSATDLMLTADGRQTASVDITSNTDWTVSGTQSWLTITPSAGSGSLKIVIAATANTAAQIRSATLVVSGGGVQRQIVVQQQGAIITALEDPITNLIQLYPNPVSNELRVEGIPVGYEIVMYDMLGRVAVRQVTEKKTVVIDVGHLTAGSYFVEAKSQNQAVIRRFVKVP</sequence>